<feature type="transmembrane region" description="Helical" evidence="2">
    <location>
        <begin position="6"/>
        <end position="25"/>
    </location>
</feature>
<accession>A0A194AHB3</accession>
<comment type="catalytic activity">
    <reaction evidence="2">
        <text>a quinone + NADH + 5 H(+)(in) = a quinol + NAD(+) + 4 H(+)(out)</text>
        <dbReference type="Rhea" id="RHEA:57888"/>
        <dbReference type="ChEBI" id="CHEBI:15378"/>
        <dbReference type="ChEBI" id="CHEBI:24646"/>
        <dbReference type="ChEBI" id="CHEBI:57540"/>
        <dbReference type="ChEBI" id="CHEBI:57945"/>
        <dbReference type="ChEBI" id="CHEBI:132124"/>
    </reaction>
</comment>
<dbReference type="OrthoDB" id="5405547at2"/>
<feature type="transmembrane region" description="Helical" evidence="2">
    <location>
        <begin position="138"/>
        <end position="163"/>
    </location>
</feature>
<keyword evidence="2" id="KW-0472">Membrane</keyword>
<comment type="caution">
    <text evidence="3">The sequence shown here is derived from an EMBL/GenBank/DDBJ whole genome shotgun (WGS) entry which is preliminary data.</text>
</comment>
<dbReference type="GO" id="GO:0005886">
    <property type="term" value="C:plasma membrane"/>
    <property type="evidence" value="ECO:0007669"/>
    <property type="project" value="UniProtKB-SubCell"/>
</dbReference>
<keyword evidence="2" id="KW-1003">Cell membrane</keyword>
<dbReference type="GO" id="GO:0048038">
    <property type="term" value="F:quinone binding"/>
    <property type="evidence" value="ECO:0007669"/>
    <property type="project" value="UniProtKB-UniRule"/>
</dbReference>
<dbReference type="AlphaFoldDB" id="A0A194AHB3"/>
<dbReference type="PANTHER" id="PTHR33269">
    <property type="entry name" value="NADH-UBIQUINONE OXIDOREDUCTASE CHAIN 6"/>
    <property type="match status" value="1"/>
</dbReference>
<dbReference type="GO" id="GO:0008137">
    <property type="term" value="F:NADH dehydrogenase (ubiquinone) activity"/>
    <property type="evidence" value="ECO:0007669"/>
    <property type="project" value="UniProtKB-UniRule"/>
</dbReference>
<dbReference type="EC" id="7.1.1.-" evidence="2"/>
<dbReference type="RefSeq" id="WP_069858039.1">
    <property type="nucleotide sequence ID" value="NZ_BDFE01000015.1"/>
</dbReference>
<dbReference type="InterPro" id="IPR042106">
    <property type="entry name" value="Nuo/plastoQ_OxRdtase_6_NuoJ"/>
</dbReference>
<reference evidence="4" key="1">
    <citation type="submission" date="2016-06" db="EMBL/GenBank/DDBJ databases">
        <title>Draft genome sequence of Desulfoplanes formicivorans strain Pf12B.</title>
        <authorList>
            <person name="Watanabe M."/>
            <person name="Kojima H."/>
            <person name="Fukui M."/>
        </authorList>
    </citation>
    <scope>NUCLEOTIDE SEQUENCE [LARGE SCALE GENOMIC DNA]</scope>
    <source>
        <strain evidence="4">Pf12B</strain>
    </source>
</reference>
<evidence type="ECO:0000256" key="2">
    <source>
        <dbReference type="RuleBase" id="RU004429"/>
    </source>
</evidence>
<sequence length="167" mass="17757">MEKMAYIAFGFYTILCLGGALWAVTIPSLVRAFTGLVISLFGVAGLYFLLAAPFIGLMQILIYVGAVAVLIFFAIVITGASREARNRSQTSKKKRVLAVLAGFVPASFLAMTVIKYSIVTTNNASPVAVADLGRALLGPYGLAFELISVVLFAAMAGAILLGFKRRQ</sequence>
<keyword evidence="4" id="KW-1185">Reference proteome</keyword>
<comment type="subcellular location">
    <subcellularLocation>
        <location evidence="2">Cell membrane</location>
        <topology evidence="2">Multi-pass membrane protein</topology>
    </subcellularLocation>
</comment>
<keyword evidence="2" id="KW-0520">NAD</keyword>
<keyword evidence="2" id="KW-1133">Transmembrane helix</keyword>
<feature type="transmembrane region" description="Helical" evidence="2">
    <location>
        <begin position="96"/>
        <end position="118"/>
    </location>
</feature>
<dbReference type="Gene3D" id="1.20.120.1200">
    <property type="entry name" value="NADH-ubiquinone/plastoquinone oxidoreductase chain 6, subunit NuoJ"/>
    <property type="match status" value="1"/>
</dbReference>
<feature type="transmembrane region" description="Helical" evidence="2">
    <location>
        <begin position="32"/>
        <end position="54"/>
    </location>
</feature>
<name>A0A194AHB3_9BACT</name>
<dbReference type="PANTHER" id="PTHR33269:SF17">
    <property type="entry name" value="NADH-UBIQUINONE OXIDOREDUCTASE CHAIN 6"/>
    <property type="match status" value="1"/>
</dbReference>
<dbReference type="Pfam" id="PF00499">
    <property type="entry name" value="Oxidored_q3"/>
    <property type="match status" value="1"/>
</dbReference>
<dbReference type="EMBL" id="BDFE01000015">
    <property type="protein sequence ID" value="GAU08476.1"/>
    <property type="molecule type" value="Genomic_DNA"/>
</dbReference>
<protein>
    <recommendedName>
        <fullName evidence="2">NADH-quinone oxidoreductase subunit J</fullName>
        <ecNumber evidence="2">7.1.1.-</ecNumber>
    </recommendedName>
</protein>
<proteinExistence type="inferred from homology"/>
<evidence type="ECO:0000256" key="1">
    <source>
        <dbReference type="ARBA" id="ARBA00005698"/>
    </source>
</evidence>
<evidence type="ECO:0000313" key="4">
    <source>
        <dbReference type="Proteomes" id="UP000095200"/>
    </source>
</evidence>
<gene>
    <name evidence="3" type="ORF">DPF_1186</name>
</gene>
<comment type="similarity">
    <text evidence="1 2">Belongs to the complex I subunit 6 family.</text>
</comment>
<evidence type="ECO:0000313" key="3">
    <source>
        <dbReference type="EMBL" id="GAU08476.1"/>
    </source>
</evidence>
<dbReference type="Proteomes" id="UP000095200">
    <property type="component" value="Unassembled WGS sequence"/>
</dbReference>
<dbReference type="InterPro" id="IPR001457">
    <property type="entry name" value="NADH_UbQ/plastoQ_OxRdtase_su6"/>
</dbReference>
<feature type="transmembrane region" description="Helical" evidence="2">
    <location>
        <begin position="60"/>
        <end position="80"/>
    </location>
</feature>
<keyword evidence="2" id="KW-0874">Quinone</keyword>
<dbReference type="STRING" id="1592317.DPF_1186"/>
<keyword evidence="2" id="KW-0812">Transmembrane</keyword>
<comment type="function">
    <text evidence="2">NDH-1 shuttles electrons from NADH, via FMN and iron-sulfur (Fe-S) centers, to quinones in the respiratory chain. Couples the redox reaction to proton translocation (for every two electrons transferred, four hydrogen ions are translocated across the cytoplasmic membrane), and thus conserves the redox energy in a proton gradient.</text>
</comment>
<organism evidence="3 4">
    <name type="scientific">Desulfoplanes formicivorans</name>
    <dbReference type="NCBI Taxonomy" id="1592317"/>
    <lineage>
        <taxon>Bacteria</taxon>
        <taxon>Pseudomonadati</taxon>
        <taxon>Thermodesulfobacteriota</taxon>
        <taxon>Desulfovibrionia</taxon>
        <taxon>Desulfovibrionales</taxon>
        <taxon>Desulfoplanaceae</taxon>
        <taxon>Desulfoplanes</taxon>
    </lineage>
</organism>